<evidence type="ECO:0000313" key="2">
    <source>
        <dbReference type="EMBL" id="RXM30148.1"/>
    </source>
</evidence>
<protein>
    <submittedName>
        <fullName evidence="2">Cystic fibrosis transmembrane conductance regulator</fullName>
    </submittedName>
</protein>
<feature type="region of interest" description="Disordered" evidence="1">
    <location>
        <begin position="56"/>
        <end position="85"/>
    </location>
</feature>
<evidence type="ECO:0000313" key="3">
    <source>
        <dbReference type="Proteomes" id="UP000289886"/>
    </source>
</evidence>
<dbReference type="Proteomes" id="UP000289886">
    <property type="component" value="Unassembled WGS sequence"/>
</dbReference>
<organism evidence="2 3">
    <name type="scientific">Acipenser ruthenus</name>
    <name type="common">Sterlet sturgeon</name>
    <dbReference type="NCBI Taxonomy" id="7906"/>
    <lineage>
        <taxon>Eukaryota</taxon>
        <taxon>Metazoa</taxon>
        <taxon>Chordata</taxon>
        <taxon>Craniata</taxon>
        <taxon>Vertebrata</taxon>
        <taxon>Euteleostomi</taxon>
        <taxon>Actinopterygii</taxon>
        <taxon>Chondrostei</taxon>
        <taxon>Acipenseriformes</taxon>
        <taxon>Acipenseridae</taxon>
        <taxon>Acipenser</taxon>
    </lineage>
</organism>
<proteinExistence type="predicted"/>
<keyword evidence="2" id="KW-0812">Transmembrane</keyword>
<sequence length="85" mass="9793">MLSEHRLEAMLECQSFLVIEGSSVKPYDTIQKLLNESSLLKQAISSAERVKLFPLHRRNSSKRKPRPKITALQEEAEEDVQDTRL</sequence>
<comment type="caution">
    <text evidence="2">The sequence shown here is derived from an EMBL/GenBank/DDBJ whole genome shotgun (WGS) entry which is preliminary data.</text>
</comment>
<feature type="compositionally biased region" description="Basic residues" evidence="1">
    <location>
        <begin position="56"/>
        <end position="67"/>
    </location>
</feature>
<keyword evidence="2" id="KW-0472">Membrane</keyword>
<gene>
    <name evidence="2" type="ORF">EOD39_8108</name>
</gene>
<dbReference type="AlphaFoldDB" id="A0A444U4Q8"/>
<dbReference type="EMBL" id="SCEB01215316">
    <property type="protein sequence ID" value="RXM30148.1"/>
    <property type="molecule type" value="Genomic_DNA"/>
</dbReference>
<reference evidence="2 3" key="1">
    <citation type="submission" date="2019-01" db="EMBL/GenBank/DDBJ databases">
        <title>Draft Genome and Complete Hox-Cluster Characterization of the Sterlet Sturgeon (Acipenser ruthenus).</title>
        <authorList>
            <person name="Wei Q."/>
        </authorList>
    </citation>
    <scope>NUCLEOTIDE SEQUENCE [LARGE SCALE GENOMIC DNA]</scope>
    <source>
        <strain evidence="2">WHYD16114868_AA</strain>
        <tissue evidence="2">Blood</tissue>
    </source>
</reference>
<feature type="compositionally biased region" description="Acidic residues" evidence="1">
    <location>
        <begin position="74"/>
        <end position="85"/>
    </location>
</feature>
<name>A0A444U4Q8_ACIRT</name>
<keyword evidence="3" id="KW-1185">Reference proteome</keyword>
<evidence type="ECO:0000256" key="1">
    <source>
        <dbReference type="SAM" id="MobiDB-lite"/>
    </source>
</evidence>
<accession>A0A444U4Q8</accession>